<keyword evidence="6 7" id="KW-0472">Membrane</keyword>
<evidence type="ECO:0000313" key="10">
    <source>
        <dbReference type="Proteomes" id="UP001172708"/>
    </source>
</evidence>
<evidence type="ECO:0000256" key="3">
    <source>
        <dbReference type="ARBA" id="ARBA00022475"/>
    </source>
</evidence>
<feature type="transmembrane region" description="Helical" evidence="7">
    <location>
        <begin position="46"/>
        <end position="67"/>
    </location>
</feature>
<dbReference type="PANTHER" id="PTHR30506">
    <property type="entry name" value="INNER MEMBRANE PROTEIN"/>
    <property type="match status" value="1"/>
</dbReference>
<evidence type="ECO:0000256" key="7">
    <source>
        <dbReference type="SAM" id="Phobius"/>
    </source>
</evidence>
<dbReference type="Pfam" id="PF03458">
    <property type="entry name" value="Gly_transporter"/>
    <property type="match status" value="2"/>
</dbReference>
<name>A0ABT8GHE7_9MICO</name>
<feature type="transmembrane region" description="Helical" evidence="7">
    <location>
        <begin position="79"/>
        <end position="97"/>
    </location>
</feature>
<feature type="domain" description="Glycine transporter" evidence="8">
    <location>
        <begin position="22"/>
        <end position="95"/>
    </location>
</feature>
<accession>A0ABT8GHE7</accession>
<protein>
    <submittedName>
        <fullName evidence="9">Trimeric intracellular cation channel family protein</fullName>
    </submittedName>
</protein>
<feature type="transmembrane region" description="Helical" evidence="7">
    <location>
        <begin position="192"/>
        <end position="214"/>
    </location>
</feature>
<gene>
    <name evidence="9" type="ORF">QQX02_05500</name>
</gene>
<evidence type="ECO:0000256" key="2">
    <source>
        <dbReference type="ARBA" id="ARBA00008193"/>
    </source>
</evidence>
<dbReference type="EMBL" id="JAUHQA010000001">
    <property type="protein sequence ID" value="MDN4480376.1"/>
    <property type="molecule type" value="Genomic_DNA"/>
</dbReference>
<keyword evidence="3" id="KW-1003">Cell membrane</keyword>
<organism evidence="9 10">
    <name type="scientific">Demequina muriae</name>
    <dbReference type="NCBI Taxonomy" id="3051664"/>
    <lineage>
        <taxon>Bacteria</taxon>
        <taxon>Bacillati</taxon>
        <taxon>Actinomycetota</taxon>
        <taxon>Actinomycetes</taxon>
        <taxon>Micrococcales</taxon>
        <taxon>Demequinaceae</taxon>
        <taxon>Demequina</taxon>
    </lineage>
</organism>
<reference evidence="9" key="1">
    <citation type="submission" date="2023-06" db="EMBL/GenBank/DDBJ databases">
        <title>Egi l300058.</title>
        <authorList>
            <person name="Gao L."/>
            <person name="Fang B.-Z."/>
            <person name="Li W.-J."/>
        </authorList>
    </citation>
    <scope>NUCLEOTIDE SEQUENCE</scope>
    <source>
        <strain evidence="9">EGI L300058</strain>
    </source>
</reference>
<feature type="transmembrane region" description="Helical" evidence="7">
    <location>
        <begin position="167"/>
        <end position="185"/>
    </location>
</feature>
<comment type="caution">
    <text evidence="9">The sequence shown here is derived from an EMBL/GenBank/DDBJ whole genome shotgun (WGS) entry which is preliminary data.</text>
</comment>
<keyword evidence="10" id="KW-1185">Reference proteome</keyword>
<evidence type="ECO:0000259" key="8">
    <source>
        <dbReference type="Pfam" id="PF03458"/>
    </source>
</evidence>
<proteinExistence type="inferred from homology"/>
<comment type="similarity">
    <text evidence="2">Belongs to the UPF0126 family.</text>
</comment>
<evidence type="ECO:0000256" key="5">
    <source>
        <dbReference type="ARBA" id="ARBA00022989"/>
    </source>
</evidence>
<evidence type="ECO:0000313" key="9">
    <source>
        <dbReference type="EMBL" id="MDN4480376.1"/>
    </source>
</evidence>
<comment type="subcellular location">
    <subcellularLocation>
        <location evidence="1">Cell membrane</location>
        <topology evidence="1">Multi-pass membrane protein</topology>
    </subcellularLocation>
</comment>
<feature type="domain" description="Glycine transporter" evidence="8">
    <location>
        <begin position="111"/>
        <end position="184"/>
    </location>
</feature>
<dbReference type="PANTHER" id="PTHR30506:SF3">
    <property type="entry name" value="UPF0126 INNER MEMBRANE PROTEIN YADS-RELATED"/>
    <property type="match status" value="1"/>
</dbReference>
<keyword evidence="5 7" id="KW-1133">Transmembrane helix</keyword>
<evidence type="ECO:0000256" key="4">
    <source>
        <dbReference type="ARBA" id="ARBA00022692"/>
    </source>
</evidence>
<sequence length="238" mass="24536">MLEFALDAPDLLDSALETLRTVFEYIGTVAFAISGAVAAGRKRMDLVGAVVLACMVAVGGGTLRDILLDVPVFWMESPSFLLVGAATGLAVALLARWHPPDRLGRYRIVQISDAAGLAVFVVVGTGVAIDAGAGTVTAAVMGIITGVGGGIIRDMLANDVPDVLRNGQFYATAALAGASVYALLIEAGVTRLVVIWVPIVVVLAVRLASLKFGWGVPTIGGKPVDLTAHDDEAGDGQR</sequence>
<evidence type="ECO:0000256" key="6">
    <source>
        <dbReference type="ARBA" id="ARBA00023136"/>
    </source>
</evidence>
<dbReference type="RefSeq" id="WP_301141752.1">
    <property type="nucleotide sequence ID" value="NZ_JAUHQA010000001.1"/>
</dbReference>
<dbReference type="Proteomes" id="UP001172708">
    <property type="component" value="Unassembled WGS sequence"/>
</dbReference>
<feature type="transmembrane region" description="Helical" evidence="7">
    <location>
        <begin position="117"/>
        <end position="147"/>
    </location>
</feature>
<evidence type="ECO:0000256" key="1">
    <source>
        <dbReference type="ARBA" id="ARBA00004651"/>
    </source>
</evidence>
<dbReference type="InterPro" id="IPR005115">
    <property type="entry name" value="Gly_transporter"/>
</dbReference>
<keyword evidence="4 7" id="KW-0812">Transmembrane</keyword>
<feature type="transmembrane region" description="Helical" evidence="7">
    <location>
        <begin position="22"/>
        <end position="39"/>
    </location>
</feature>